<evidence type="ECO:0000313" key="4">
    <source>
        <dbReference type="Proteomes" id="UP000320496"/>
    </source>
</evidence>
<feature type="compositionally biased region" description="Low complexity" evidence="1">
    <location>
        <begin position="403"/>
        <end position="412"/>
    </location>
</feature>
<dbReference type="RefSeq" id="WP_145368272.1">
    <property type="nucleotide sequence ID" value="NZ_CP036275.1"/>
</dbReference>
<feature type="region of interest" description="Disordered" evidence="1">
    <location>
        <begin position="375"/>
        <end position="437"/>
    </location>
</feature>
<keyword evidence="2" id="KW-0732">Signal</keyword>
<feature type="signal peptide" evidence="2">
    <location>
        <begin position="1"/>
        <end position="22"/>
    </location>
</feature>
<keyword evidence="4" id="KW-1185">Reference proteome</keyword>
<sequence precursor="true">MRFLGMKLVTTFLIAVSILTSARALQAGSTITRTATTSRANVDDALLELVETAITKTSRRYLDVDRHTPWQIMHGLLAYRNNYLLKSGDGHVNAIEWITNGARYRGTHWFEVTQYGGRAHPFTVPYAFEGHVNQFTAILSMSNLPTDHPIKVAGGRTITVADLVRHAKMSVSTKEELTWTLWFLTHYVEPDAEWVNQQNQQWSMEYLVRIQTRSSVTRAPCGGTHNLFALAYARNAYLRKHGQLHGAWLEADQKLKQHIAAAKALQNADGTFSTEFFKGRGFSYDFNERIKSSGHMLEWLMMALPSNRLDEEWVKRAVKAVANDLVTNSSQPAECGPLYHAVHSLVLYRDRVAPPAPAELASTIDDAAEGETLKTLQDTEEDGQPTQPTVTMSAPEVEEPAEPENAPANEIEMLSAEDIPPPPPQPELLPRGSGPRF</sequence>
<name>A0A517Z4N4_9PLAN</name>
<evidence type="ECO:0000256" key="2">
    <source>
        <dbReference type="SAM" id="SignalP"/>
    </source>
</evidence>
<dbReference type="KEGG" id="mri:Mal4_17520"/>
<dbReference type="AlphaFoldDB" id="A0A517Z4N4"/>
<evidence type="ECO:0000313" key="3">
    <source>
        <dbReference type="EMBL" id="QDU37440.1"/>
    </source>
</evidence>
<proteinExistence type="predicted"/>
<evidence type="ECO:0008006" key="5">
    <source>
        <dbReference type="Google" id="ProtNLM"/>
    </source>
</evidence>
<reference evidence="3 4" key="1">
    <citation type="submission" date="2019-02" db="EMBL/GenBank/DDBJ databases">
        <title>Deep-cultivation of Planctomycetes and their phenomic and genomic characterization uncovers novel biology.</title>
        <authorList>
            <person name="Wiegand S."/>
            <person name="Jogler M."/>
            <person name="Boedeker C."/>
            <person name="Pinto D."/>
            <person name="Vollmers J."/>
            <person name="Rivas-Marin E."/>
            <person name="Kohn T."/>
            <person name="Peeters S.H."/>
            <person name="Heuer A."/>
            <person name="Rast P."/>
            <person name="Oberbeckmann S."/>
            <person name="Bunk B."/>
            <person name="Jeske O."/>
            <person name="Meyerdierks A."/>
            <person name="Storesund J.E."/>
            <person name="Kallscheuer N."/>
            <person name="Luecker S."/>
            <person name="Lage O.M."/>
            <person name="Pohl T."/>
            <person name="Merkel B.J."/>
            <person name="Hornburger P."/>
            <person name="Mueller R.-W."/>
            <person name="Bruemmer F."/>
            <person name="Labrenz M."/>
            <person name="Spormann A.M."/>
            <person name="Op den Camp H."/>
            <person name="Overmann J."/>
            <person name="Amann R."/>
            <person name="Jetten M.S.M."/>
            <person name="Mascher T."/>
            <person name="Medema M.H."/>
            <person name="Devos D.P."/>
            <person name="Kaster A.-K."/>
            <person name="Ovreas L."/>
            <person name="Rohde M."/>
            <person name="Galperin M.Y."/>
            <person name="Jogler C."/>
        </authorList>
    </citation>
    <scope>NUCLEOTIDE SEQUENCE [LARGE SCALE GENOMIC DNA]</scope>
    <source>
        <strain evidence="3 4">Mal4</strain>
    </source>
</reference>
<dbReference type="OrthoDB" id="228501at2"/>
<gene>
    <name evidence="3" type="ORF">Mal4_17520</name>
</gene>
<accession>A0A517Z4N4</accession>
<protein>
    <recommendedName>
        <fullName evidence="5">Prenyltransferase and squalene oxidase repeat protein</fullName>
    </recommendedName>
</protein>
<feature type="chain" id="PRO_5022190819" description="Prenyltransferase and squalene oxidase repeat protein" evidence="2">
    <location>
        <begin position="23"/>
        <end position="437"/>
    </location>
</feature>
<dbReference type="Proteomes" id="UP000320496">
    <property type="component" value="Chromosome"/>
</dbReference>
<organism evidence="3 4">
    <name type="scientific">Maioricimonas rarisocia</name>
    <dbReference type="NCBI Taxonomy" id="2528026"/>
    <lineage>
        <taxon>Bacteria</taxon>
        <taxon>Pseudomonadati</taxon>
        <taxon>Planctomycetota</taxon>
        <taxon>Planctomycetia</taxon>
        <taxon>Planctomycetales</taxon>
        <taxon>Planctomycetaceae</taxon>
        <taxon>Maioricimonas</taxon>
    </lineage>
</organism>
<dbReference type="EMBL" id="CP036275">
    <property type="protein sequence ID" value="QDU37440.1"/>
    <property type="molecule type" value="Genomic_DNA"/>
</dbReference>
<evidence type="ECO:0000256" key="1">
    <source>
        <dbReference type="SAM" id="MobiDB-lite"/>
    </source>
</evidence>